<accession>A0A1G9BHD6</accession>
<organism evidence="1 2">
    <name type="scientific">Methanoculleus thermophilus</name>
    <dbReference type="NCBI Taxonomy" id="2200"/>
    <lineage>
        <taxon>Archaea</taxon>
        <taxon>Methanobacteriati</taxon>
        <taxon>Methanobacteriota</taxon>
        <taxon>Stenosarchaea group</taxon>
        <taxon>Methanomicrobia</taxon>
        <taxon>Methanomicrobiales</taxon>
        <taxon>Methanomicrobiaceae</taxon>
        <taxon>Methanoculleus</taxon>
    </lineage>
</organism>
<evidence type="ECO:0000313" key="1">
    <source>
        <dbReference type="EMBL" id="SDK38912.1"/>
    </source>
</evidence>
<dbReference type="AlphaFoldDB" id="A0A1G9BHD6"/>
<name>A0A1G9BHD6_9EURY</name>
<reference evidence="1 2" key="1">
    <citation type="submission" date="2016-10" db="EMBL/GenBank/DDBJ databases">
        <authorList>
            <person name="Varghese N."/>
            <person name="Submissions S."/>
        </authorList>
    </citation>
    <scope>NUCLEOTIDE SEQUENCE [LARGE SCALE GENOMIC DNA]</scope>
    <source>
        <strain evidence="1 2">DSM 2373</strain>
    </source>
</reference>
<protein>
    <submittedName>
        <fullName evidence="1">Uncharacterized protein</fullName>
    </submittedName>
</protein>
<keyword evidence="2" id="KW-1185">Reference proteome</keyword>
<evidence type="ECO:0000313" key="2">
    <source>
        <dbReference type="Proteomes" id="UP000326500"/>
    </source>
</evidence>
<proteinExistence type="predicted"/>
<dbReference type="STRING" id="2200.GCA_001571405_02095"/>
<gene>
    <name evidence="1" type="ORF">SAMN04488571_10974</name>
</gene>
<dbReference type="Proteomes" id="UP000326500">
    <property type="component" value="Unassembled WGS sequence"/>
</dbReference>
<dbReference type="EMBL" id="FNFT01000009">
    <property type="protein sequence ID" value="SDK38912.1"/>
    <property type="molecule type" value="Genomic_DNA"/>
</dbReference>
<sequence length="59" mass="5997">MANSPVLPGAAVSGMGSVRKQGFLLIIRGHGLAYAAPDPASFLIRHPPVAPGMQSISGE</sequence>